<dbReference type="EMBL" id="JADRCQ010000001">
    <property type="protein sequence ID" value="MBK5071638.1"/>
    <property type="molecule type" value="Genomic_DNA"/>
</dbReference>
<evidence type="ECO:0000313" key="2">
    <source>
        <dbReference type="EMBL" id="MBK5174947.1"/>
    </source>
</evidence>
<organism evidence="2 3">
    <name type="scientific">Limnobaculum xujianqingii</name>
    <dbReference type="NCBI Taxonomy" id="2738837"/>
    <lineage>
        <taxon>Bacteria</taxon>
        <taxon>Pseudomonadati</taxon>
        <taxon>Pseudomonadota</taxon>
        <taxon>Gammaproteobacteria</taxon>
        <taxon>Enterobacterales</taxon>
        <taxon>Budviciaceae</taxon>
        <taxon>Limnobaculum</taxon>
    </lineage>
</organism>
<comment type="caution">
    <text evidence="2">The sequence shown here is derived from an EMBL/GenBank/DDBJ whole genome shotgun (WGS) entry which is preliminary data.</text>
</comment>
<sequence length="81" mass="8929">MSNDSHIETYLFQPLLGKNDRDTMMKVSGVLAFIARSLDTPLSDGMTYSLDRYSESELQGLIAICHVLSNTLAYAPPSTDT</sequence>
<dbReference type="RefSeq" id="WP_228396972.1">
    <property type="nucleotide sequence ID" value="NZ_JADRCP010000001.1"/>
</dbReference>
<evidence type="ECO:0000313" key="3">
    <source>
        <dbReference type="Proteomes" id="UP000807542"/>
    </source>
</evidence>
<dbReference type="EMBL" id="JADRCP010000001">
    <property type="protein sequence ID" value="MBK5174947.1"/>
    <property type="molecule type" value="Genomic_DNA"/>
</dbReference>
<gene>
    <name evidence="2" type="ORF">I2492_01235</name>
    <name evidence="1" type="ORF">I2493_01235</name>
</gene>
<evidence type="ECO:0000313" key="4">
    <source>
        <dbReference type="Proteomes" id="UP001296969"/>
    </source>
</evidence>
<evidence type="ECO:0000313" key="1">
    <source>
        <dbReference type="EMBL" id="MBK5071638.1"/>
    </source>
</evidence>
<dbReference type="AlphaFoldDB" id="A0A9D7FQD9"/>
<dbReference type="Proteomes" id="UP001296969">
    <property type="component" value="Unassembled WGS sequence"/>
</dbReference>
<reference evidence="2 4" key="1">
    <citation type="submission" date="2020-11" db="EMBL/GenBank/DDBJ databases">
        <title>Insectihabitans protaetiae gen. nov. sp. nov. and Insectihabitans allomyrinae sp. nov., isolated from larvae of Protaetia brevitarsis seulensis and Allomyrina dichotoma, respectively.</title>
        <authorList>
            <person name="Lee S.D."/>
            <person name="Byeon Y.-S."/>
            <person name="Kim S.-M."/>
            <person name="Yang H.L."/>
            <person name="Kim I.S."/>
        </authorList>
    </citation>
    <scope>NUCLEOTIDE SEQUENCE</scope>
    <source>
        <strain evidence="2">CWB-B4</strain>
        <strain evidence="1 4">CWB-B43</strain>
    </source>
</reference>
<dbReference type="Proteomes" id="UP000807542">
    <property type="component" value="Unassembled WGS sequence"/>
</dbReference>
<name>A0A9D7FQD9_9GAMM</name>
<accession>A0A9D7FQD9</accession>
<proteinExistence type="predicted"/>
<protein>
    <submittedName>
        <fullName evidence="2">Uncharacterized protein</fullName>
    </submittedName>
</protein>
<keyword evidence="4" id="KW-1185">Reference proteome</keyword>